<comment type="caution">
    <text evidence="1">The sequence shown here is derived from an EMBL/GenBank/DDBJ whole genome shotgun (WGS) entry which is preliminary data.</text>
</comment>
<reference evidence="1 2" key="1">
    <citation type="submission" date="2016-10" db="EMBL/GenBank/DDBJ databases">
        <title>Draft Genome Sequence of Rhizobacteria Flavobacterium johnsoniae CI04.</title>
        <authorList>
            <person name="Bravo J.I."/>
            <person name="Lozano G.L."/>
            <person name="Handelsman J."/>
        </authorList>
    </citation>
    <scope>NUCLEOTIDE SEQUENCE [LARGE SCALE GENOMIC DNA]</scope>
    <source>
        <strain evidence="1 2">CI04</strain>
    </source>
</reference>
<dbReference type="OrthoDB" id="1375362at2"/>
<organism evidence="1 2">
    <name type="scientific">Flavobacterium johnsoniae</name>
    <name type="common">Cytophaga johnsonae</name>
    <dbReference type="NCBI Taxonomy" id="986"/>
    <lineage>
        <taxon>Bacteria</taxon>
        <taxon>Pseudomonadati</taxon>
        <taxon>Bacteroidota</taxon>
        <taxon>Flavobacteriia</taxon>
        <taxon>Flavobacteriales</taxon>
        <taxon>Flavobacteriaceae</taxon>
        <taxon>Flavobacterium</taxon>
    </lineage>
</organism>
<protein>
    <submittedName>
        <fullName evidence="1">Uncharacterized protein</fullName>
    </submittedName>
</protein>
<dbReference type="Proteomes" id="UP000182826">
    <property type="component" value="Unassembled WGS sequence"/>
</dbReference>
<gene>
    <name evidence="1" type="ORF">BKM63_11995</name>
</gene>
<keyword evidence="2" id="KW-1185">Reference proteome</keyword>
<dbReference type="RefSeq" id="WP_071636825.1">
    <property type="nucleotide sequence ID" value="NZ_MLFK01000007.1"/>
</dbReference>
<evidence type="ECO:0000313" key="1">
    <source>
        <dbReference type="EMBL" id="OIV41265.1"/>
    </source>
</evidence>
<evidence type="ECO:0000313" key="2">
    <source>
        <dbReference type="Proteomes" id="UP000182826"/>
    </source>
</evidence>
<dbReference type="AlphaFoldDB" id="A0A1J7C6F8"/>
<sequence>MKKIIVIAAIVFLQISCSSTKNSMASSVGESKSKLIKIWGTPVRTLADNKEGEILVYADQVFVNENHSDGPRMAGQNYWNYNYVYIGKDGKVTSTRQEKQNYPPQALDSQKITGMNLLTAK</sequence>
<accession>A0A1J7C6F8</accession>
<name>A0A1J7C6F8_FLAJO</name>
<dbReference type="EMBL" id="MLFK01000007">
    <property type="protein sequence ID" value="OIV41265.1"/>
    <property type="molecule type" value="Genomic_DNA"/>
</dbReference>
<proteinExistence type="predicted"/>